<dbReference type="EMBL" id="JAULSV010000005">
    <property type="protein sequence ID" value="KAK0644477.1"/>
    <property type="molecule type" value="Genomic_DNA"/>
</dbReference>
<evidence type="ECO:0000313" key="3">
    <source>
        <dbReference type="Proteomes" id="UP001174936"/>
    </source>
</evidence>
<feature type="region of interest" description="Disordered" evidence="1">
    <location>
        <begin position="23"/>
        <end position="90"/>
    </location>
</feature>
<proteinExistence type="predicted"/>
<dbReference type="AlphaFoldDB" id="A0AA39Y1W0"/>
<organism evidence="2 3">
    <name type="scientific">Cercophora newfieldiana</name>
    <dbReference type="NCBI Taxonomy" id="92897"/>
    <lineage>
        <taxon>Eukaryota</taxon>
        <taxon>Fungi</taxon>
        <taxon>Dikarya</taxon>
        <taxon>Ascomycota</taxon>
        <taxon>Pezizomycotina</taxon>
        <taxon>Sordariomycetes</taxon>
        <taxon>Sordariomycetidae</taxon>
        <taxon>Sordariales</taxon>
        <taxon>Lasiosphaeriaceae</taxon>
        <taxon>Cercophora</taxon>
    </lineage>
</organism>
<feature type="compositionally biased region" description="Polar residues" evidence="1">
    <location>
        <begin position="29"/>
        <end position="43"/>
    </location>
</feature>
<accession>A0AA39Y1W0</accession>
<comment type="caution">
    <text evidence="2">The sequence shown here is derived from an EMBL/GenBank/DDBJ whole genome shotgun (WGS) entry which is preliminary data.</text>
</comment>
<evidence type="ECO:0000313" key="2">
    <source>
        <dbReference type="EMBL" id="KAK0644477.1"/>
    </source>
</evidence>
<evidence type="ECO:0000256" key="1">
    <source>
        <dbReference type="SAM" id="MobiDB-lite"/>
    </source>
</evidence>
<gene>
    <name evidence="2" type="ORF">B0T16DRAFT_417722</name>
</gene>
<name>A0AA39Y1W0_9PEZI</name>
<keyword evidence="3" id="KW-1185">Reference proteome</keyword>
<protein>
    <submittedName>
        <fullName evidence="2">Uncharacterized protein</fullName>
    </submittedName>
</protein>
<dbReference type="Proteomes" id="UP001174936">
    <property type="component" value="Unassembled WGS sequence"/>
</dbReference>
<reference evidence="2" key="1">
    <citation type="submission" date="2023-06" db="EMBL/GenBank/DDBJ databases">
        <title>Genome-scale phylogeny and comparative genomics of the fungal order Sordariales.</title>
        <authorList>
            <consortium name="Lawrence Berkeley National Laboratory"/>
            <person name="Hensen N."/>
            <person name="Bonometti L."/>
            <person name="Westerberg I."/>
            <person name="Brannstrom I.O."/>
            <person name="Guillou S."/>
            <person name="Cros-Aarteil S."/>
            <person name="Calhoun S."/>
            <person name="Haridas S."/>
            <person name="Kuo A."/>
            <person name="Mondo S."/>
            <person name="Pangilinan J."/>
            <person name="Riley R."/>
            <person name="Labutti K."/>
            <person name="Andreopoulos B."/>
            <person name="Lipzen A."/>
            <person name="Chen C."/>
            <person name="Yanf M."/>
            <person name="Daum C."/>
            <person name="Ng V."/>
            <person name="Clum A."/>
            <person name="Steindorff A."/>
            <person name="Ohm R."/>
            <person name="Martin F."/>
            <person name="Silar P."/>
            <person name="Natvig D."/>
            <person name="Lalanne C."/>
            <person name="Gautier V."/>
            <person name="Ament-Velasquez S.L."/>
            <person name="Kruys A."/>
            <person name="Hutchinson M.I."/>
            <person name="Powell A.J."/>
            <person name="Barry K."/>
            <person name="Miller A.N."/>
            <person name="Grigoriev I.V."/>
            <person name="Debuchy R."/>
            <person name="Gladieux P."/>
            <person name="Thoren M.H."/>
            <person name="Johannesson H."/>
        </authorList>
    </citation>
    <scope>NUCLEOTIDE SEQUENCE</scope>
    <source>
        <strain evidence="2">SMH2532-1</strain>
    </source>
</reference>
<feature type="compositionally biased region" description="Polar residues" evidence="1">
    <location>
        <begin position="65"/>
        <end position="74"/>
    </location>
</feature>
<feature type="compositionally biased region" description="Gly residues" evidence="1">
    <location>
        <begin position="80"/>
        <end position="90"/>
    </location>
</feature>
<sequence length="90" mass="9390">MQVPSRFPPTNSHHPLEYFAKVSVPSPPRQASRQASKVPTLQPTNPPTEPISTVKPCSKARQGIRPSNSASQPGQVPARGRGGGLAAAAA</sequence>